<dbReference type="PANTHER" id="PTHR42678:SF34">
    <property type="entry name" value="OS04G0183300 PROTEIN"/>
    <property type="match status" value="1"/>
</dbReference>
<name>A0A7S9PTA4_EPIFF</name>
<protein>
    <recommendedName>
        <fullName evidence="1">Amidase domain-containing protein</fullName>
    </recommendedName>
</protein>
<evidence type="ECO:0000313" key="2">
    <source>
        <dbReference type="EMBL" id="QPG95633.1"/>
    </source>
</evidence>
<dbReference type="Gene3D" id="3.90.1300.10">
    <property type="entry name" value="Amidase signature (AS) domain"/>
    <property type="match status" value="1"/>
</dbReference>
<dbReference type="PANTHER" id="PTHR42678">
    <property type="entry name" value="AMIDASE"/>
    <property type="match status" value="1"/>
</dbReference>
<dbReference type="AlphaFoldDB" id="A0A7S9PTA4"/>
<accession>A0A7S9PTA4</accession>
<dbReference type="EMBL" id="CP031386">
    <property type="protein sequence ID" value="QPG95633.1"/>
    <property type="molecule type" value="Genomic_DNA"/>
</dbReference>
<keyword evidence="3" id="KW-1185">Reference proteome</keyword>
<dbReference type="SUPFAM" id="SSF75304">
    <property type="entry name" value="Amidase signature (AS) enzymes"/>
    <property type="match status" value="1"/>
</dbReference>
<dbReference type="Pfam" id="PF01425">
    <property type="entry name" value="Amidase"/>
    <property type="match status" value="1"/>
</dbReference>
<reference evidence="2 3" key="1">
    <citation type="journal article" date="2018" name="PLoS Genet.">
        <title>Repeat elements organise 3D genome structure and mediate transcription in the filamentous fungus Epichloe festucae.</title>
        <authorList>
            <person name="Winter D.J."/>
            <person name="Ganley A.R.D."/>
            <person name="Young C.A."/>
            <person name="Liachko I."/>
            <person name="Schardl C.L."/>
            <person name="Dupont P.Y."/>
            <person name="Berry D."/>
            <person name="Ram A."/>
            <person name="Scott B."/>
            <person name="Cox M.P."/>
        </authorList>
    </citation>
    <scope>NUCLEOTIDE SEQUENCE [LARGE SCALE GENOMIC DNA]</scope>
    <source>
        <strain evidence="2 3">Fl1</strain>
    </source>
</reference>
<dbReference type="InterPro" id="IPR023631">
    <property type="entry name" value="Amidase_dom"/>
</dbReference>
<feature type="domain" description="Amidase" evidence="1">
    <location>
        <begin position="30"/>
        <end position="486"/>
    </location>
</feature>
<evidence type="ECO:0000313" key="3">
    <source>
        <dbReference type="Proteomes" id="UP000594364"/>
    </source>
</evidence>
<evidence type="ECO:0000259" key="1">
    <source>
        <dbReference type="Pfam" id="PF01425"/>
    </source>
</evidence>
<sequence length="513" mass="53818">MAPSSPLFLSAHELAGRLSTNQTTSAAIATAFLDHIASHNHEGKCLNALISVAPRGSVLAQAAALDDERASGRLRSALHGVPIVVKDCFLTDESLGMTTSAGAAVFATMRSRGNAVAIQRLLDAGLIILGKGNMTEFSGMKSDDTPVGWSAHGGISLSAYRKQGLDEQDQPTAGGSSSGPTVSVSAGFAPLAVGTETAGSAVYPASVNGVYGLKLSFGSVPMDGVCKLSASFDHVGIFARDPVDLGPLADILMGGDAPAPAPAPASGCRAIDAARGFDGLRVGVVANTWGVGEKVAREKWDTPELKDAYESAVQRLRSRVRKVAHPLDVPEPEDVLKYDGETLRSVAYAEFPRNIQEFISCFHPVRGITSLEDIVGWNEEHADVALPKPYTTQTELIAATRSTMTGERCAEVAAQLGRLATAETMGKMMDEHALDVVLSNSDAALVSYASCAGWPVAAVPLGRMARNGQPYGMFAMARHGGEDVLLTLMRAWDDVFGPCEGPDMDVGGQHDSR</sequence>
<dbReference type="OrthoDB" id="566138at2759"/>
<proteinExistence type="predicted"/>
<organism evidence="2 3">
    <name type="scientific">Epichloe festucae (strain Fl1)</name>
    <dbReference type="NCBI Taxonomy" id="877507"/>
    <lineage>
        <taxon>Eukaryota</taxon>
        <taxon>Fungi</taxon>
        <taxon>Dikarya</taxon>
        <taxon>Ascomycota</taxon>
        <taxon>Pezizomycotina</taxon>
        <taxon>Sordariomycetes</taxon>
        <taxon>Hypocreomycetidae</taxon>
        <taxon>Hypocreales</taxon>
        <taxon>Clavicipitaceae</taxon>
        <taxon>Epichloe</taxon>
    </lineage>
</organism>
<dbReference type="InterPro" id="IPR036928">
    <property type="entry name" value="AS_sf"/>
</dbReference>
<dbReference type="Proteomes" id="UP000594364">
    <property type="component" value="Chromosome 2"/>
</dbReference>
<gene>
    <name evidence="2" type="ORF">C2857_001484</name>
</gene>